<sequence>MKSPRITLAYTLVGALALGGTLAACSSDSGSGDGKDTPSATAAPTLDPNTKVTLKVVGLLPGSTKEAQAALADEVKEFQAENPNITVQTQDYEWKATTFAADLAGGTLPTVFEIPFTDAKTLIANQQITDMQAYLNQLPYAADFNKNLLQYGQGQDGDVYAIPAKSIYAVGLHYNRDLFTQAGLDPDKPPTTWDEVRTDAKAIADKTGQAGFAQMSQSGTGGWQLTVDTYARGGRVESEDGKTATLTNDGTKAALQFLQDLRWTDNSMGNNFNYDWGTINQAFAAGKIGMYTSGQDVYTSLVQTNNIDPKMYGLTMIPLEGDNSGVLGGGTMAAVSSKATDDEKAAAIKWIDFHYLRKYTDEQAAVTNAKTQVASKQPVGTPELPIFSQAQYEKYQGWIKPYVNVPLDQMTGFTSKIFDATLVNEPAVATQDVYAALDPVVQAVLTKKGADIDKLLDEANTKAQRAIDSAGR</sequence>
<dbReference type="Proteomes" id="UP000326702">
    <property type="component" value="Chromosome"/>
</dbReference>
<reference evidence="3 4" key="1">
    <citation type="submission" date="2019-10" db="EMBL/GenBank/DDBJ databases">
        <title>Genome sequence of Luteimicrobium xylanilyticum HY-24.</title>
        <authorList>
            <person name="Kim D.Y."/>
            <person name="Park H.-Y."/>
        </authorList>
    </citation>
    <scope>NUCLEOTIDE SEQUENCE [LARGE SCALE GENOMIC DNA]</scope>
    <source>
        <strain evidence="3 4">HY-24</strain>
    </source>
</reference>
<dbReference type="InterPro" id="IPR006059">
    <property type="entry name" value="SBP"/>
</dbReference>
<dbReference type="SUPFAM" id="SSF53850">
    <property type="entry name" value="Periplasmic binding protein-like II"/>
    <property type="match status" value="1"/>
</dbReference>
<dbReference type="Gene3D" id="3.40.190.10">
    <property type="entry name" value="Periplasmic binding protein-like II"/>
    <property type="match status" value="1"/>
</dbReference>
<name>A0A5P9QD41_9MICO</name>
<evidence type="ECO:0000313" key="4">
    <source>
        <dbReference type="Proteomes" id="UP000326702"/>
    </source>
</evidence>
<organism evidence="3 4">
    <name type="scientific">Luteimicrobium xylanilyticum</name>
    <dbReference type="NCBI Taxonomy" id="1133546"/>
    <lineage>
        <taxon>Bacteria</taxon>
        <taxon>Bacillati</taxon>
        <taxon>Actinomycetota</taxon>
        <taxon>Actinomycetes</taxon>
        <taxon>Micrococcales</taxon>
        <taxon>Luteimicrobium</taxon>
    </lineage>
</organism>
<protein>
    <submittedName>
        <fullName evidence="3">Uncharacterized protein</fullName>
    </submittedName>
</protein>
<dbReference type="RefSeq" id="WP_036946830.1">
    <property type="nucleotide sequence ID" value="NZ_BAABIH010000008.1"/>
</dbReference>
<evidence type="ECO:0000256" key="1">
    <source>
        <dbReference type="SAM" id="MobiDB-lite"/>
    </source>
</evidence>
<dbReference type="EMBL" id="CP045529">
    <property type="protein sequence ID" value="QFU99156.1"/>
    <property type="molecule type" value="Genomic_DNA"/>
</dbReference>
<feature type="region of interest" description="Disordered" evidence="1">
    <location>
        <begin position="27"/>
        <end position="46"/>
    </location>
</feature>
<dbReference type="PANTHER" id="PTHR43649">
    <property type="entry name" value="ARABINOSE-BINDING PROTEIN-RELATED"/>
    <property type="match status" value="1"/>
</dbReference>
<dbReference type="AlphaFoldDB" id="A0A5P9QD41"/>
<dbReference type="Pfam" id="PF01547">
    <property type="entry name" value="SBP_bac_1"/>
    <property type="match status" value="1"/>
</dbReference>
<dbReference type="KEGG" id="lxl:KDY119_02682"/>
<dbReference type="PROSITE" id="PS51257">
    <property type="entry name" value="PROKAR_LIPOPROTEIN"/>
    <property type="match status" value="1"/>
</dbReference>
<evidence type="ECO:0000256" key="2">
    <source>
        <dbReference type="SAM" id="SignalP"/>
    </source>
</evidence>
<dbReference type="InterPro" id="IPR050490">
    <property type="entry name" value="Bact_solute-bd_prot1"/>
</dbReference>
<proteinExistence type="predicted"/>
<feature type="chain" id="PRO_5024892259" evidence="2">
    <location>
        <begin position="24"/>
        <end position="472"/>
    </location>
</feature>
<evidence type="ECO:0000313" key="3">
    <source>
        <dbReference type="EMBL" id="QFU99156.1"/>
    </source>
</evidence>
<dbReference type="OrthoDB" id="2644341at2"/>
<dbReference type="PANTHER" id="PTHR43649:SF16">
    <property type="entry name" value="SUGAR-BINDING LIPOPROTEIN"/>
    <property type="match status" value="1"/>
</dbReference>
<gene>
    <name evidence="3" type="ORF">KDY119_02682</name>
</gene>
<accession>A0A5P9QD41</accession>
<keyword evidence="4" id="KW-1185">Reference proteome</keyword>
<feature type="signal peptide" evidence="2">
    <location>
        <begin position="1"/>
        <end position="23"/>
    </location>
</feature>
<keyword evidence="2" id="KW-0732">Signal</keyword>